<dbReference type="PANTHER" id="PTHR36849">
    <property type="entry name" value="CYTOPLASMIC PROTEIN-RELATED"/>
    <property type="match status" value="1"/>
</dbReference>
<proteinExistence type="predicted"/>
<dbReference type="Proteomes" id="UP000255014">
    <property type="component" value="Unassembled WGS sequence"/>
</dbReference>
<reference evidence="2 3" key="1">
    <citation type="submission" date="2018-06" db="EMBL/GenBank/DDBJ databases">
        <authorList>
            <consortium name="Pathogen Informatics"/>
            <person name="Doyle S."/>
        </authorList>
    </citation>
    <scope>NUCLEOTIDE SEQUENCE [LARGE SCALE GENOMIC DNA]</scope>
    <source>
        <strain evidence="2 3">NCTC10911</strain>
    </source>
</reference>
<feature type="region of interest" description="Disordered" evidence="1">
    <location>
        <begin position="138"/>
        <end position="166"/>
    </location>
</feature>
<sequence>MKPAIHLKRAYEAAAPADGRRVLIDGLWPRGLRKDALPLDDWIKDLAPSAARRQWFGHQTPRWPAFRERYLAELRGPSHQAQLRALLAQAGAGPLTLVYGARDTEHNNAVVLREALLALAAGGRGAARPSCEDSIGCMHGSSEPDLRNWKSPTPQFTQGARPDEHP</sequence>
<evidence type="ECO:0000256" key="1">
    <source>
        <dbReference type="SAM" id="MobiDB-lite"/>
    </source>
</evidence>
<dbReference type="EMBL" id="UFTT01000002">
    <property type="protein sequence ID" value="SUV65081.1"/>
    <property type="molecule type" value="Genomic_DNA"/>
</dbReference>
<protein>
    <submittedName>
        <fullName evidence="2">Uncharacterized conserved protein</fullName>
    </submittedName>
</protein>
<dbReference type="PANTHER" id="PTHR36849:SF1">
    <property type="entry name" value="CYTOPLASMIC PROTEIN"/>
    <property type="match status" value="1"/>
</dbReference>
<name>A0A381A2A4_BORPT</name>
<dbReference type="AlphaFoldDB" id="A0A381A2A4"/>
<evidence type="ECO:0000313" key="3">
    <source>
        <dbReference type="Proteomes" id="UP000255014"/>
    </source>
</evidence>
<dbReference type="InterPro" id="IPR052552">
    <property type="entry name" value="YeaO-like"/>
</dbReference>
<accession>A0A381A2A4</accession>
<dbReference type="Pfam" id="PF22752">
    <property type="entry name" value="DUF488-N3i"/>
    <property type="match status" value="1"/>
</dbReference>
<organism evidence="2 3">
    <name type="scientific">Bordetella pertussis</name>
    <dbReference type="NCBI Taxonomy" id="520"/>
    <lineage>
        <taxon>Bacteria</taxon>
        <taxon>Pseudomonadati</taxon>
        <taxon>Pseudomonadota</taxon>
        <taxon>Betaproteobacteria</taxon>
        <taxon>Burkholderiales</taxon>
        <taxon>Alcaligenaceae</taxon>
        <taxon>Bordetella</taxon>
    </lineage>
</organism>
<evidence type="ECO:0000313" key="2">
    <source>
        <dbReference type="EMBL" id="SUV65081.1"/>
    </source>
</evidence>
<gene>
    <name evidence="2" type="ORF">NCTC10911_02120</name>
</gene>